<keyword evidence="5" id="KW-1185">Reference proteome</keyword>
<accession>A0ABN9SI24</accession>
<dbReference type="InterPro" id="IPR036397">
    <property type="entry name" value="RNaseH_sf"/>
</dbReference>
<gene>
    <name evidence="4" type="ORF">PCOR1329_LOCUS29678</name>
</gene>
<dbReference type="EMBL" id="CAUYUJ010011214">
    <property type="protein sequence ID" value="CAK0831349.1"/>
    <property type="molecule type" value="Genomic_DNA"/>
</dbReference>
<sequence length="2407" mass="269363">MTEDHRGKVPSWDGDPKTWRTYRRKALQYQEGTKREDRYLCGPRLEAKLTGRAEIAVERCKAGWLSRPDGVERLLAWLERRCSRQAVPDVGQELETFLIKTKRRKLEPMQQWTDRFETGYQYLRRALARALGHTVPVQVAPAWKWTGRPYRWVEVERGWPFEGSEWTWEYTDGLPDDEKEDSHLWSAADQDADAEEELGDMPEVFPSLVLGWLMLVRSGLDSRERAAIMTATGGSLEVNTIREKLISSWEDDDLAERDGHSRFPKAYTAQLGEDDRTWLDGDEAPDASSFAADMENSEWQEEEPGPEEANDDDIESYLAAQQEEAEALAAIHTAQRTLRQAREAQADSRLSRGFYRGGRPAPKGSGKGSPAGSRRPLPPQVGGKGKILPPNKGQKKCAKCGGPHWAQDCPDRHDPRLRPGAAGTPDASAKVAECRKELKFNLVASLVAEQEPRESECEAMFADQAILEGQGIVDLGCTDAMGGERALDIVARKNLEKHGDTRLLDVNLDYRPVYSFGNGEKERAYGQVKFGITGAGVEGDIAINGFSKDVPILVSKKVLKKLGAVVDCETGVAVFVRLAPDIPVQLEESPDGGHYYLSLVDDLLEQRVKDQSQLRNFKTICESMREWDRQPVAAVCQGPDSSSDDRAEQLQRYMYPSQSDHSIVTDASPVGSAGACRGQSCGQARSIHHNSGPQPQKGPAVEGSDRPSVQSQFQLNRASQVNQGVPLQIHSRSGSSQASSPESTATDGIQPPAVPDPPDLPYIPYSRPKAVDVSKEMRWGNIIRGAVQLTCARIACSCGTTTPDANVLHLLQELGLPCSPAWGVDELKQVLKEHMFPKDETPVQMSMKGLSSMKKSQLLAKAEEVGAHVTQGMTNPSLKLSIRKAILMKHTPEPTDYMGFGKHGAMTYQQVRSQYPSYAAWCQKEANQESSWELARFASWLNEQEIIDKKKAGVTRDPKEVPREPDKARGGARSSRRRTVDAIMEDEIEEQEKFEAAIKVQKEEKESNRLVQEQMLTALNQLNQRIGQLEGQASSASSNAGSFELDPRKQRWLAKCIQENGHVEDYEALMAHGSTKLMEVACSPTSILSTKMAEKFGEDAVCRISAWNGFKLGAPGGNQRAREARDEAEPDHLWISTRCGPLSTLTLGFNGSNPIRAEATRKRRLQAIKEYKGAVQLVYDQVAQGKHVHWEWPIKCEGWGHTMIRKMVEDCSMTVVKVAGCQLGVKDGKGLPLLKEWLIATTSPKMAARMSLECPGDHRHGELTGGSLTAATSYYPDEFARRAVRAMTEEAAPDYHEFMRCVVEPGEATDQAMAANQEETKMNSDLSSKEYQQIMRWLTSIHRGSGHSSKASMLNALRRKGASPQVLQVAEDFHCDACEEAHKFKPTHPPVSLEAIPPKWKHIQADQFEWEHPQTKVKSKISLIIDENCRVRVSKLLYHMVGEDRHRNPVWADLKQFYEERWMPYFGKPQRVVDPEGSWMSKQAAEYFDFDSIAYEPIPGQAHWHISLAEEAIQATKGTMDKLVTENPEMTTEEALARATAAGNSREDVRGHSPLQHALGRAPDLDGHFFESDFDELPYVEAQRVDKEFGENYTRMYAAEQEYLRQVYMRRISRAENAKNQAVKSVVPGTWVRYFRKEKGEAKGRFKGLARVLATETARPVDGDLGEGKDTPWTVHTFMNQTMKHEYLDFTGHDPTEDDMEQMKENMALMAKSTPDARAFWARQGTSLEVSVEVPLEGKPLRQATRHMSTYMASQLRKGKREISERTLTPDEVAKFGQAKATEVNNYIVSSVLETLPPGVTPPPEDIMRMRWILEWKVDENTGTKKPKARIVVLGYMDPEYEHRPTTAPTMTRTSRHLVLQTMAWLGFKGYKADVTGAFTQNREIQHDLFVMPVKELAAALGMPEGVAMQLRKAVYGLVEAAIEWFMTVSEALEEFGWTQMKMDPCVWVLYGDGHGRDNGFTKEALKDFTNPEVLGDLIAAKGDMDIIAIAGSHVGDFLLGGNDADPRWITAREQIEKRFKWKAWESEEFMQTGVRIKQQPDRSFRMDQSEYVKTIEKAYLTPERKKAKDMPTTDKEKGQLRAILGAIGWRSEQSGPMHSADTSLLLSTIPSSTVQTINETNRLVDRVRECADLPVVIHSHSQAQVLVPVEWSDSSEANRPDGKSTKGLVAGLAPLRILRGDEADVSLISWKSGKIDRGCRSSVACETRSAVDAEDELFGIKLQWLEILGNNIDWRKPEGIQRRLPGAVVVDSKGLYDKLQTTVYTFRGKEKRTDVEAMTLKEGTQAANNWMLWVHGDAQLANSLTKGHEPGQLRMYFNNGHRWKLVYDEKYQSARKRKAAGIQPFEHVGAGILKTPGGTMAHISAAACPDFPPYEAMTEYSSDEEADSRMLSLEDPYPCNSEGEQA</sequence>
<dbReference type="InterPro" id="IPR013103">
    <property type="entry name" value="RVT_2"/>
</dbReference>
<reference evidence="4" key="1">
    <citation type="submission" date="2023-10" db="EMBL/GenBank/DDBJ databases">
        <authorList>
            <person name="Chen Y."/>
            <person name="Shah S."/>
            <person name="Dougan E. K."/>
            <person name="Thang M."/>
            <person name="Chan C."/>
        </authorList>
    </citation>
    <scope>NUCLEOTIDE SEQUENCE [LARGE SCALE GENOMIC DNA]</scope>
</reference>
<organism evidence="4 5">
    <name type="scientific">Prorocentrum cordatum</name>
    <dbReference type="NCBI Taxonomy" id="2364126"/>
    <lineage>
        <taxon>Eukaryota</taxon>
        <taxon>Sar</taxon>
        <taxon>Alveolata</taxon>
        <taxon>Dinophyceae</taxon>
        <taxon>Prorocentrales</taxon>
        <taxon>Prorocentraceae</taxon>
        <taxon>Prorocentrum</taxon>
    </lineage>
</organism>
<evidence type="ECO:0000259" key="3">
    <source>
        <dbReference type="Pfam" id="PF07727"/>
    </source>
</evidence>
<evidence type="ECO:0000313" key="5">
    <source>
        <dbReference type="Proteomes" id="UP001189429"/>
    </source>
</evidence>
<feature type="compositionally biased region" description="Acidic residues" evidence="2">
    <location>
        <begin position="295"/>
        <end position="312"/>
    </location>
</feature>
<proteinExistence type="predicted"/>
<keyword evidence="1" id="KW-0175">Coiled coil</keyword>
<protein>
    <recommendedName>
        <fullName evidence="3">Reverse transcriptase Ty1/copia-type domain-containing protein</fullName>
    </recommendedName>
</protein>
<evidence type="ECO:0000256" key="1">
    <source>
        <dbReference type="SAM" id="Coils"/>
    </source>
</evidence>
<evidence type="ECO:0000256" key="2">
    <source>
        <dbReference type="SAM" id="MobiDB-lite"/>
    </source>
</evidence>
<dbReference type="Gene3D" id="3.30.420.10">
    <property type="entry name" value="Ribonuclease H-like superfamily/Ribonuclease H"/>
    <property type="match status" value="1"/>
</dbReference>
<feature type="compositionally biased region" description="Low complexity" evidence="2">
    <location>
        <begin position="357"/>
        <end position="375"/>
    </location>
</feature>
<feature type="region of interest" description="Disordered" evidence="2">
    <location>
        <begin position="656"/>
        <end position="710"/>
    </location>
</feature>
<feature type="region of interest" description="Disordered" evidence="2">
    <location>
        <begin position="729"/>
        <end position="763"/>
    </location>
</feature>
<feature type="region of interest" description="Disordered" evidence="2">
    <location>
        <begin position="293"/>
        <end position="312"/>
    </location>
</feature>
<dbReference type="Proteomes" id="UP001189429">
    <property type="component" value="Unassembled WGS sequence"/>
</dbReference>
<evidence type="ECO:0000313" key="4">
    <source>
        <dbReference type="EMBL" id="CAK0831349.1"/>
    </source>
</evidence>
<feature type="compositionally biased region" description="Pro residues" evidence="2">
    <location>
        <begin position="752"/>
        <end position="761"/>
    </location>
</feature>
<feature type="region of interest" description="Disordered" evidence="2">
    <location>
        <begin position="339"/>
        <end position="409"/>
    </location>
</feature>
<feature type="domain" description="Reverse transcriptase Ty1/copia-type" evidence="3">
    <location>
        <begin position="1809"/>
        <end position="1952"/>
    </location>
</feature>
<name>A0ABN9SI24_9DINO</name>
<feature type="region of interest" description="Disordered" evidence="2">
    <location>
        <begin position="2377"/>
        <end position="2407"/>
    </location>
</feature>
<feature type="compositionally biased region" description="Basic and acidic residues" evidence="2">
    <location>
        <begin position="340"/>
        <end position="350"/>
    </location>
</feature>
<feature type="coiled-coil region" evidence="1">
    <location>
        <begin position="984"/>
        <end position="1039"/>
    </location>
</feature>
<dbReference type="Pfam" id="PF07727">
    <property type="entry name" value="RVT_2"/>
    <property type="match status" value="1"/>
</dbReference>
<comment type="caution">
    <text evidence="4">The sequence shown here is derived from an EMBL/GenBank/DDBJ whole genome shotgun (WGS) entry which is preliminary data.</text>
</comment>
<feature type="compositionally biased region" description="Basic and acidic residues" evidence="2">
    <location>
        <begin position="952"/>
        <end position="969"/>
    </location>
</feature>
<feature type="region of interest" description="Disordered" evidence="2">
    <location>
        <begin position="952"/>
        <end position="978"/>
    </location>
</feature>
<feature type="compositionally biased region" description="Polar residues" evidence="2">
    <location>
        <begin position="729"/>
        <end position="747"/>
    </location>
</feature>